<organism evidence="1 2">
    <name type="scientific">Dysgonomonas termitidis</name>
    <dbReference type="NCBI Taxonomy" id="1516126"/>
    <lineage>
        <taxon>Bacteria</taxon>
        <taxon>Pseudomonadati</taxon>
        <taxon>Bacteroidota</taxon>
        <taxon>Bacteroidia</taxon>
        <taxon>Bacteroidales</taxon>
        <taxon>Dysgonomonadaceae</taxon>
        <taxon>Dysgonomonas</taxon>
    </lineage>
</organism>
<evidence type="ECO:0000313" key="1">
    <source>
        <dbReference type="EMBL" id="MFC4672217.1"/>
    </source>
</evidence>
<keyword evidence="2" id="KW-1185">Reference proteome</keyword>
<accession>A0ABV9KQ79</accession>
<dbReference type="EMBL" id="JBHSGN010000005">
    <property type="protein sequence ID" value="MFC4672217.1"/>
    <property type="molecule type" value="Genomic_DNA"/>
</dbReference>
<evidence type="ECO:0000313" key="2">
    <source>
        <dbReference type="Proteomes" id="UP001596023"/>
    </source>
</evidence>
<name>A0ABV9KQ79_9BACT</name>
<dbReference type="RefSeq" id="WP_379993397.1">
    <property type="nucleotide sequence ID" value="NZ_JBHSGN010000005.1"/>
</dbReference>
<comment type="caution">
    <text evidence="1">The sequence shown here is derived from an EMBL/GenBank/DDBJ whole genome shotgun (WGS) entry which is preliminary data.</text>
</comment>
<dbReference type="Proteomes" id="UP001596023">
    <property type="component" value="Unassembled WGS sequence"/>
</dbReference>
<sequence length="135" mass="15605">MANETRKLEPIELSALDTIENPKGFYIFGSIEENGVMKSGKCKFDTLERLQLERRISLTMETKEMEIFIGEEMTIYKVDVLNVKSLTIDDEIFTNLNSIQLDKKIEKRSKVKFIIETQTTDPTAYLFIYAKAILP</sequence>
<proteinExistence type="predicted"/>
<gene>
    <name evidence="1" type="ORF">ACFO6W_00770</name>
</gene>
<protein>
    <submittedName>
        <fullName evidence="1">Uncharacterized protein</fullName>
    </submittedName>
</protein>
<reference evidence="2" key="1">
    <citation type="journal article" date="2019" name="Int. J. Syst. Evol. Microbiol.">
        <title>The Global Catalogue of Microorganisms (GCM) 10K type strain sequencing project: providing services to taxonomists for standard genome sequencing and annotation.</title>
        <authorList>
            <consortium name="The Broad Institute Genomics Platform"/>
            <consortium name="The Broad Institute Genome Sequencing Center for Infectious Disease"/>
            <person name="Wu L."/>
            <person name="Ma J."/>
        </authorList>
    </citation>
    <scope>NUCLEOTIDE SEQUENCE [LARGE SCALE GENOMIC DNA]</scope>
    <source>
        <strain evidence="2">CCUG 66188</strain>
    </source>
</reference>